<evidence type="ECO:0000313" key="2">
    <source>
        <dbReference type="Proteomes" id="UP000830729"/>
    </source>
</evidence>
<sequence>MRVFISADMEGITGVAAAEDVVRGEPEYDRGKELLHGDVNAAIEGARAGGATEVLVNDSHSSMRNLDRAAVDDRATLVRGNTKPRSMMQGLDADHDCALLVGYHAKAGTPGAVLNHTFFGHELLRLRVGGEEIGELGWNARLAAALGVPVGLVTGDDATVAEARGELGDAPETVAVKEGIDRFTAACRPADETTEEIRAAARRAVERAERGEVETRGAESPTRIEADWATTNLAVRAAASPGVERAGGRTTAVEADSYPETYEAAVAMLRAGGAGGDEFYG</sequence>
<reference evidence="1 2" key="1">
    <citation type="submission" date="2022-04" db="EMBL/GenBank/DDBJ databases">
        <title>Diverse halophilic archaea isolated from saline environments.</title>
        <authorList>
            <person name="Cui H.-L."/>
        </authorList>
    </citation>
    <scope>NUCLEOTIDE SEQUENCE [LARGE SCALE GENOMIC DNA]</scope>
    <source>
        <strain evidence="1 2">XZYJT49</strain>
    </source>
</reference>
<organism evidence="1 2">
    <name type="scientific">Halorussus limi</name>
    <dbReference type="NCBI Taxonomy" id="2938695"/>
    <lineage>
        <taxon>Archaea</taxon>
        <taxon>Methanobacteriati</taxon>
        <taxon>Methanobacteriota</taxon>
        <taxon>Stenosarchaea group</taxon>
        <taxon>Halobacteria</taxon>
        <taxon>Halobacteriales</taxon>
        <taxon>Haladaptataceae</taxon>
        <taxon>Halorussus</taxon>
    </lineage>
</organism>
<dbReference type="KEGG" id="halx:M0R89_11930"/>
<gene>
    <name evidence="1" type="ORF">M0R89_11930</name>
</gene>
<dbReference type="Proteomes" id="UP000830729">
    <property type="component" value="Chromosome"/>
</dbReference>
<dbReference type="Gene3D" id="3.30.1360.130">
    <property type="entry name" value="Dipeptide transport protein"/>
    <property type="match status" value="1"/>
</dbReference>
<dbReference type="PIRSF" id="PIRSF015853">
    <property type="entry name" value="Pep_DppA"/>
    <property type="match status" value="1"/>
</dbReference>
<dbReference type="AlphaFoldDB" id="A0A8U0HQB2"/>
<accession>A0A8U0HQB2</accession>
<dbReference type="Pfam" id="PF04951">
    <property type="entry name" value="Peptidase_M55"/>
    <property type="match status" value="1"/>
</dbReference>
<dbReference type="EMBL" id="CP096659">
    <property type="protein sequence ID" value="UPV73252.1"/>
    <property type="molecule type" value="Genomic_DNA"/>
</dbReference>
<dbReference type="RefSeq" id="WP_248649308.1">
    <property type="nucleotide sequence ID" value="NZ_CP096659.1"/>
</dbReference>
<dbReference type="Gene3D" id="3.40.50.10780">
    <property type="entry name" value="Dipeptide transport protein"/>
    <property type="match status" value="1"/>
</dbReference>
<dbReference type="InterPro" id="IPR027476">
    <property type="entry name" value="DppA_N"/>
</dbReference>
<dbReference type="CDD" id="cd08663">
    <property type="entry name" value="DAP_dppA_1"/>
    <property type="match status" value="1"/>
</dbReference>
<evidence type="ECO:0000313" key="1">
    <source>
        <dbReference type="EMBL" id="UPV73252.1"/>
    </source>
</evidence>
<dbReference type="GeneID" id="72185919"/>
<proteinExistence type="predicted"/>
<keyword evidence="2" id="KW-1185">Reference proteome</keyword>
<protein>
    <submittedName>
        <fullName evidence="1">M55 family metallopeptidase</fullName>
    </submittedName>
</protein>
<dbReference type="InterPro" id="IPR036177">
    <property type="entry name" value="Peptidase_M55_sf"/>
</dbReference>
<dbReference type="SUPFAM" id="SSF63992">
    <property type="entry name" value="Dipeptide transport protein"/>
    <property type="match status" value="1"/>
</dbReference>
<dbReference type="InterPro" id="IPR007035">
    <property type="entry name" value="Peptidase_M55"/>
</dbReference>
<name>A0A8U0HQB2_9EURY</name>